<keyword evidence="6 9" id="KW-0472">Membrane</keyword>
<keyword evidence="2" id="KW-1003">Cell membrane</keyword>
<keyword evidence="12" id="KW-1185">Reference proteome</keyword>
<evidence type="ECO:0000256" key="4">
    <source>
        <dbReference type="ARBA" id="ARBA00022989"/>
    </source>
</evidence>
<proteinExistence type="predicted"/>
<keyword evidence="8" id="KW-0807">Transducer</keyword>
<evidence type="ECO:0000313" key="12">
    <source>
        <dbReference type="Proteomes" id="UP000314294"/>
    </source>
</evidence>
<dbReference type="AlphaFoldDB" id="A0A4Z2G371"/>
<evidence type="ECO:0000256" key="9">
    <source>
        <dbReference type="SAM" id="Phobius"/>
    </source>
</evidence>
<gene>
    <name evidence="11" type="primary">Taar3_0</name>
    <name evidence="11" type="ORF">EYF80_041779</name>
</gene>
<dbReference type="EMBL" id="SRLO01000715">
    <property type="protein sequence ID" value="TNN48007.1"/>
    <property type="molecule type" value="Genomic_DNA"/>
</dbReference>
<dbReference type="Gene3D" id="1.20.1070.10">
    <property type="entry name" value="Rhodopsin 7-helix transmembrane proteins"/>
    <property type="match status" value="1"/>
</dbReference>
<dbReference type="Pfam" id="PF00001">
    <property type="entry name" value="7tm_1"/>
    <property type="match status" value="1"/>
</dbReference>
<keyword evidence="3 9" id="KW-0812">Transmembrane</keyword>
<dbReference type="InterPro" id="IPR017452">
    <property type="entry name" value="GPCR_Rhodpsn_7TM"/>
</dbReference>
<feature type="domain" description="G-protein coupled receptors family 1 profile" evidence="10">
    <location>
        <begin position="11"/>
        <end position="73"/>
    </location>
</feature>
<dbReference type="GO" id="GO:0001594">
    <property type="term" value="F:trace-amine receptor activity"/>
    <property type="evidence" value="ECO:0007669"/>
    <property type="project" value="TreeGrafter"/>
</dbReference>
<dbReference type="OrthoDB" id="10042731at2759"/>
<dbReference type="GO" id="GO:0005886">
    <property type="term" value="C:plasma membrane"/>
    <property type="evidence" value="ECO:0007669"/>
    <property type="project" value="UniProtKB-SubCell"/>
</dbReference>
<evidence type="ECO:0000256" key="6">
    <source>
        <dbReference type="ARBA" id="ARBA00023136"/>
    </source>
</evidence>
<accession>A0A4Z2G371</accession>
<organism evidence="11 12">
    <name type="scientific">Liparis tanakae</name>
    <name type="common">Tanaka's snailfish</name>
    <dbReference type="NCBI Taxonomy" id="230148"/>
    <lineage>
        <taxon>Eukaryota</taxon>
        <taxon>Metazoa</taxon>
        <taxon>Chordata</taxon>
        <taxon>Craniata</taxon>
        <taxon>Vertebrata</taxon>
        <taxon>Euteleostomi</taxon>
        <taxon>Actinopterygii</taxon>
        <taxon>Neopterygii</taxon>
        <taxon>Teleostei</taxon>
        <taxon>Neoteleostei</taxon>
        <taxon>Acanthomorphata</taxon>
        <taxon>Eupercaria</taxon>
        <taxon>Perciformes</taxon>
        <taxon>Cottioidei</taxon>
        <taxon>Cottales</taxon>
        <taxon>Liparidae</taxon>
        <taxon>Liparis</taxon>
    </lineage>
</organism>
<sequence>MSSVSLLTVILNLLVIISISHFKQLHTPTNLLLLSLAFSDFFVGFLMYFQIVLIDGCWFLSDLIPEGYQLHLS</sequence>
<dbReference type="InterPro" id="IPR050569">
    <property type="entry name" value="TAAR"/>
</dbReference>
<name>A0A4Z2G371_9TELE</name>
<evidence type="ECO:0000259" key="10">
    <source>
        <dbReference type="PROSITE" id="PS50262"/>
    </source>
</evidence>
<evidence type="ECO:0000256" key="8">
    <source>
        <dbReference type="ARBA" id="ARBA00023224"/>
    </source>
</evidence>
<feature type="transmembrane region" description="Helical" evidence="9">
    <location>
        <begin position="32"/>
        <end position="54"/>
    </location>
</feature>
<comment type="subcellular location">
    <subcellularLocation>
        <location evidence="1">Cell membrane</location>
        <topology evidence="1">Multi-pass membrane protein</topology>
    </subcellularLocation>
</comment>
<evidence type="ECO:0000256" key="5">
    <source>
        <dbReference type="ARBA" id="ARBA00023040"/>
    </source>
</evidence>
<evidence type="ECO:0000256" key="1">
    <source>
        <dbReference type="ARBA" id="ARBA00004651"/>
    </source>
</evidence>
<dbReference type="InterPro" id="IPR000276">
    <property type="entry name" value="GPCR_Rhodpsn"/>
</dbReference>
<dbReference type="SUPFAM" id="SSF81321">
    <property type="entry name" value="Family A G protein-coupled receptor-like"/>
    <property type="match status" value="1"/>
</dbReference>
<protein>
    <submittedName>
        <fullName evidence="11">Trace amine-associated receptor 3</fullName>
    </submittedName>
</protein>
<keyword evidence="5" id="KW-0297">G-protein coupled receptor</keyword>
<evidence type="ECO:0000256" key="7">
    <source>
        <dbReference type="ARBA" id="ARBA00023170"/>
    </source>
</evidence>
<dbReference type="Proteomes" id="UP000314294">
    <property type="component" value="Unassembled WGS sequence"/>
</dbReference>
<reference evidence="11 12" key="1">
    <citation type="submission" date="2019-03" db="EMBL/GenBank/DDBJ databases">
        <title>First draft genome of Liparis tanakae, snailfish: a comprehensive survey of snailfish specific genes.</title>
        <authorList>
            <person name="Kim W."/>
            <person name="Song I."/>
            <person name="Jeong J.-H."/>
            <person name="Kim D."/>
            <person name="Kim S."/>
            <person name="Ryu S."/>
            <person name="Song J.Y."/>
            <person name="Lee S.K."/>
        </authorList>
    </citation>
    <scope>NUCLEOTIDE SEQUENCE [LARGE SCALE GENOMIC DNA]</scope>
    <source>
        <tissue evidence="11">Muscle</tissue>
    </source>
</reference>
<keyword evidence="7 11" id="KW-0675">Receptor</keyword>
<evidence type="ECO:0000256" key="3">
    <source>
        <dbReference type="ARBA" id="ARBA00022692"/>
    </source>
</evidence>
<evidence type="ECO:0000313" key="11">
    <source>
        <dbReference type="EMBL" id="TNN48007.1"/>
    </source>
</evidence>
<dbReference type="PANTHER" id="PTHR24249">
    <property type="entry name" value="HISTAMINE RECEPTOR-RELATED G-PROTEIN COUPLED RECEPTOR"/>
    <property type="match status" value="1"/>
</dbReference>
<keyword evidence="4 9" id="KW-1133">Transmembrane helix</keyword>
<evidence type="ECO:0000256" key="2">
    <source>
        <dbReference type="ARBA" id="ARBA00022475"/>
    </source>
</evidence>
<dbReference type="PANTHER" id="PTHR24249:SF381">
    <property type="entry name" value="TRACE AMINE ASSOCIATED RECEPTOR 19P-RELATED"/>
    <property type="match status" value="1"/>
</dbReference>
<comment type="caution">
    <text evidence="11">The sequence shown here is derived from an EMBL/GenBank/DDBJ whole genome shotgun (WGS) entry which is preliminary data.</text>
</comment>
<dbReference type="PROSITE" id="PS50262">
    <property type="entry name" value="G_PROTEIN_RECEP_F1_2"/>
    <property type="match status" value="1"/>
</dbReference>